<accession>X1CIG7</accession>
<proteinExistence type="predicted"/>
<reference evidence="1" key="1">
    <citation type="journal article" date="2014" name="Front. Microbiol.">
        <title>High frequency of phylogenetically diverse reductive dehalogenase-homologous genes in deep subseafloor sedimentary metagenomes.</title>
        <authorList>
            <person name="Kawai M."/>
            <person name="Futagami T."/>
            <person name="Toyoda A."/>
            <person name="Takaki Y."/>
            <person name="Nishi S."/>
            <person name="Hori S."/>
            <person name="Arai W."/>
            <person name="Tsubouchi T."/>
            <person name="Morono Y."/>
            <person name="Uchiyama I."/>
            <person name="Ito T."/>
            <person name="Fujiyama A."/>
            <person name="Inagaki F."/>
            <person name="Takami H."/>
        </authorList>
    </citation>
    <scope>NUCLEOTIDE SEQUENCE</scope>
    <source>
        <strain evidence="1">Expedition CK06-06</strain>
    </source>
</reference>
<dbReference type="EMBL" id="BART01011357">
    <property type="protein sequence ID" value="GAG84041.1"/>
    <property type="molecule type" value="Genomic_DNA"/>
</dbReference>
<protein>
    <recommendedName>
        <fullName evidence="2">NADH-rubredoxin oxidoreductase C-terminal domain-containing protein</fullName>
    </recommendedName>
</protein>
<comment type="caution">
    <text evidence="1">The sequence shown here is derived from an EMBL/GenBank/DDBJ whole genome shotgun (WGS) entry which is preliminary data.</text>
</comment>
<name>X1CIG7_9ZZZZ</name>
<gene>
    <name evidence="1" type="ORF">S01H4_24237</name>
</gene>
<feature type="non-terminal residue" evidence="1">
    <location>
        <position position="1"/>
    </location>
</feature>
<sequence length="97" mass="10750">CYEGAERMNSMKHLDLPIMAVGLKDGDEILSARSNGGQRRIYLQNGVVVGYQLVGDIHAAGTLRTLLIRGENVSRYKDRLLEPNFGQADITWLAMMG</sequence>
<organism evidence="1">
    <name type="scientific">marine sediment metagenome</name>
    <dbReference type="NCBI Taxonomy" id="412755"/>
    <lineage>
        <taxon>unclassified sequences</taxon>
        <taxon>metagenomes</taxon>
        <taxon>ecological metagenomes</taxon>
    </lineage>
</organism>
<evidence type="ECO:0000313" key="1">
    <source>
        <dbReference type="EMBL" id="GAG84041.1"/>
    </source>
</evidence>
<evidence type="ECO:0008006" key="2">
    <source>
        <dbReference type="Google" id="ProtNLM"/>
    </source>
</evidence>
<dbReference type="AlphaFoldDB" id="X1CIG7"/>